<dbReference type="SUPFAM" id="SSF52833">
    <property type="entry name" value="Thioredoxin-like"/>
    <property type="match status" value="1"/>
</dbReference>
<organism evidence="1 2">
    <name type="scientific">Canicola haemoglobinophilus</name>
    <dbReference type="NCBI Taxonomy" id="733"/>
    <lineage>
        <taxon>Bacteria</taxon>
        <taxon>Pseudomonadati</taxon>
        <taxon>Pseudomonadota</taxon>
        <taxon>Gammaproteobacteria</taxon>
        <taxon>Pasteurellales</taxon>
        <taxon>Pasteurellaceae</taxon>
        <taxon>Canicola</taxon>
    </lineage>
</organism>
<reference evidence="1 2" key="1">
    <citation type="submission" date="2018-06" db="EMBL/GenBank/DDBJ databases">
        <authorList>
            <consortium name="Pathogen Informatics"/>
            <person name="Doyle S."/>
        </authorList>
    </citation>
    <scope>NUCLEOTIDE SEQUENCE [LARGE SCALE GENOMIC DNA]</scope>
    <source>
        <strain evidence="1 2">NCTC8540</strain>
    </source>
</reference>
<proteinExistence type="predicted"/>
<dbReference type="AlphaFoldDB" id="A0AB38H6A7"/>
<evidence type="ECO:0000313" key="2">
    <source>
        <dbReference type="Proteomes" id="UP000254496"/>
    </source>
</evidence>
<dbReference type="PIRSF" id="PIRSF037291">
    <property type="entry name" value="UCP037291_gluthr"/>
    <property type="match status" value="1"/>
</dbReference>
<accession>A0AB38H6A7</accession>
<name>A0AB38H6A7_9PAST</name>
<sequence>MRVVKRWASQGVRNNMEKPILFFANLCPDTPPFVAELERLKVEYEAVEIMSSMANFKRFLKLRDNHPAFEKAKQNGYIGIPALVLGDEVYLNLNELEPLFK</sequence>
<comment type="caution">
    <text evidence="1">The sequence shown here is derived from an EMBL/GenBank/DDBJ whole genome shotgun (WGS) entry which is preliminary data.</text>
</comment>
<dbReference type="EMBL" id="UGHJ01000001">
    <property type="protein sequence ID" value="STO67772.1"/>
    <property type="molecule type" value="Genomic_DNA"/>
</dbReference>
<protein>
    <submittedName>
        <fullName evidence="1">Glutaredoxin-like protein</fullName>
    </submittedName>
</protein>
<dbReference type="InterPro" id="IPR036249">
    <property type="entry name" value="Thioredoxin-like_sf"/>
</dbReference>
<dbReference type="Proteomes" id="UP000254496">
    <property type="component" value="Unassembled WGS sequence"/>
</dbReference>
<dbReference type="InterPro" id="IPR017167">
    <property type="entry name" value="UCP037291_glutaredoxin-rel"/>
</dbReference>
<gene>
    <name evidence="1" type="ORF">NCTC8540_00241</name>
</gene>
<evidence type="ECO:0000313" key="1">
    <source>
        <dbReference type="EMBL" id="STO67772.1"/>
    </source>
</evidence>